<evidence type="ECO:0000259" key="8">
    <source>
        <dbReference type="Pfam" id="PF00892"/>
    </source>
</evidence>
<feature type="transmembrane region" description="Helical" evidence="7">
    <location>
        <begin position="63"/>
        <end position="85"/>
    </location>
</feature>
<dbReference type="InterPro" id="IPR037185">
    <property type="entry name" value="EmrE-like"/>
</dbReference>
<dbReference type="SUPFAM" id="SSF103481">
    <property type="entry name" value="Multidrug resistance efflux transporter EmrE"/>
    <property type="match status" value="2"/>
</dbReference>
<feature type="transmembrane region" description="Helical" evidence="7">
    <location>
        <begin position="122"/>
        <end position="144"/>
    </location>
</feature>
<dbReference type="InterPro" id="IPR000620">
    <property type="entry name" value="EamA_dom"/>
</dbReference>
<feature type="transmembrane region" description="Helical" evidence="7">
    <location>
        <begin position="277"/>
        <end position="296"/>
    </location>
</feature>
<evidence type="ECO:0000313" key="10">
    <source>
        <dbReference type="Proteomes" id="UP000260943"/>
    </source>
</evidence>
<evidence type="ECO:0000256" key="5">
    <source>
        <dbReference type="ARBA" id="ARBA00022989"/>
    </source>
</evidence>
<feature type="domain" description="EamA" evidence="8">
    <location>
        <begin position="186"/>
        <end position="322"/>
    </location>
</feature>
<organism evidence="9 10">
    <name type="scientific">Collinsella tanakaei</name>
    <dbReference type="NCBI Taxonomy" id="626935"/>
    <lineage>
        <taxon>Bacteria</taxon>
        <taxon>Bacillati</taxon>
        <taxon>Actinomycetota</taxon>
        <taxon>Coriobacteriia</taxon>
        <taxon>Coriobacteriales</taxon>
        <taxon>Coriobacteriaceae</taxon>
        <taxon>Collinsella</taxon>
    </lineage>
</organism>
<dbReference type="RefSeq" id="WP_117678667.1">
    <property type="nucleotide sequence ID" value="NZ_JAQCWE010000010.1"/>
</dbReference>
<evidence type="ECO:0000313" key="9">
    <source>
        <dbReference type="EMBL" id="RGL12140.1"/>
    </source>
</evidence>
<dbReference type="Proteomes" id="UP000260943">
    <property type="component" value="Unassembled WGS sequence"/>
</dbReference>
<dbReference type="GO" id="GO:0005886">
    <property type="term" value="C:plasma membrane"/>
    <property type="evidence" value="ECO:0007669"/>
    <property type="project" value="UniProtKB-SubCell"/>
</dbReference>
<sequence length="336" mass="35440">MTSSLTPEQRDRAEKKGFDRLFASLPGLLATCAVCCFLWGSAFPSIKIGYRLFGIPGDNVSSQMLFAGVRFIIAGAMVIIGMSAARKKPLIPRKRDVRSILLLALFQTVLQYVFFYRGLSQASGVTSSIVTASSNFIAILLSCLLFRTERLTARKILGCAAGFGGVALINIADMGAGETLGFTLGGEGMILLAAVAGAMSTCLIGVLGKHHDPVMLSGWQFLAGGTVLAIAAATAGGRLGPAEPLPALALIVYMGFISAMAYSLWSRLLAVNPVSRVTVFGFMNPMFGFLLSMVLLDEGSMVNPGVAALALALVCMGIIIVNIPVRRTHADSVPNR</sequence>
<feature type="transmembrane region" description="Helical" evidence="7">
    <location>
        <begin position="245"/>
        <end position="265"/>
    </location>
</feature>
<feature type="transmembrane region" description="Helical" evidence="7">
    <location>
        <begin position="188"/>
        <end position="207"/>
    </location>
</feature>
<evidence type="ECO:0000256" key="1">
    <source>
        <dbReference type="ARBA" id="ARBA00004651"/>
    </source>
</evidence>
<feature type="transmembrane region" description="Helical" evidence="7">
    <location>
        <begin position="156"/>
        <end position="176"/>
    </location>
</feature>
<feature type="transmembrane region" description="Helical" evidence="7">
    <location>
        <begin position="97"/>
        <end position="116"/>
    </location>
</feature>
<dbReference type="PANTHER" id="PTHR32322">
    <property type="entry name" value="INNER MEMBRANE TRANSPORTER"/>
    <property type="match status" value="1"/>
</dbReference>
<evidence type="ECO:0000256" key="6">
    <source>
        <dbReference type="ARBA" id="ARBA00023136"/>
    </source>
</evidence>
<dbReference type="Pfam" id="PF00892">
    <property type="entry name" value="EamA"/>
    <property type="match status" value="2"/>
</dbReference>
<reference evidence="9 10" key="1">
    <citation type="submission" date="2018-08" db="EMBL/GenBank/DDBJ databases">
        <title>A genome reference for cultivated species of the human gut microbiota.</title>
        <authorList>
            <person name="Zou Y."/>
            <person name="Xue W."/>
            <person name="Luo G."/>
        </authorList>
    </citation>
    <scope>NUCLEOTIDE SEQUENCE [LARGE SCALE GENOMIC DNA]</scope>
    <source>
        <strain evidence="9 10">TF08-14</strain>
    </source>
</reference>
<keyword evidence="4 7" id="KW-0812">Transmembrane</keyword>
<accession>A0A3E4QY54</accession>
<comment type="subcellular location">
    <subcellularLocation>
        <location evidence="1">Cell membrane</location>
        <topology evidence="1">Multi-pass membrane protein</topology>
    </subcellularLocation>
</comment>
<comment type="caution">
    <text evidence="9">The sequence shown here is derived from an EMBL/GenBank/DDBJ whole genome shotgun (WGS) entry which is preliminary data.</text>
</comment>
<feature type="domain" description="EamA" evidence="8">
    <location>
        <begin position="33"/>
        <end position="170"/>
    </location>
</feature>
<feature type="transmembrane region" description="Helical" evidence="7">
    <location>
        <begin position="219"/>
        <end position="239"/>
    </location>
</feature>
<comment type="similarity">
    <text evidence="2">Belongs to the EamA transporter family.</text>
</comment>
<keyword evidence="5 7" id="KW-1133">Transmembrane helix</keyword>
<feature type="transmembrane region" description="Helical" evidence="7">
    <location>
        <begin position="21"/>
        <end position="43"/>
    </location>
</feature>
<keyword evidence="3" id="KW-1003">Cell membrane</keyword>
<dbReference type="AlphaFoldDB" id="A0A3E4QY54"/>
<feature type="transmembrane region" description="Helical" evidence="7">
    <location>
        <begin position="302"/>
        <end position="323"/>
    </location>
</feature>
<gene>
    <name evidence="9" type="ORF">DXC81_00245</name>
</gene>
<evidence type="ECO:0000256" key="4">
    <source>
        <dbReference type="ARBA" id="ARBA00022692"/>
    </source>
</evidence>
<evidence type="ECO:0000256" key="3">
    <source>
        <dbReference type="ARBA" id="ARBA00022475"/>
    </source>
</evidence>
<name>A0A3E4QY54_9ACTN</name>
<proteinExistence type="inferred from homology"/>
<keyword evidence="6 7" id="KW-0472">Membrane</keyword>
<dbReference type="EMBL" id="QSRJ01000001">
    <property type="protein sequence ID" value="RGL12140.1"/>
    <property type="molecule type" value="Genomic_DNA"/>
</dbReference>
<dbReference type="InterPro" id="IPR050638">
    <property type="entry name" value="AA-Vitamin_Transporters"/>
</dbReference>
<evidence type="ECO:0000256" key="2">
    <source>
        <dbReference type="ARBA" id="ARBA00007362"/>
    </source>
</evidence>
<evidence type="ECO:0000256" key="7">
    <source>
        <dbReference type="SAM" id="Phobius"/>
    </source>
</evidence>
<dbReference type="PANTHER" id="PTHR32322:SF18">
    <property type="entry name" value="S-ADENOSYLMETHIONINE_S-ADENOSYLHOMOCYSTEINE TRANSPORTER"/>
    <property type="match status" value="1"/>
</dbReference>
<protein>
    <submittedName>
        <fullName evidence="9">EamA/RhaT family transporter</fullName>
    </submittedName>
</protein>